<organism evidence="12 13">
    <name type="scientific">Pomacea canaliculata</name>
    <name type="common">Golden apple snail</name>
    <dbReference type="NCBI Taxonomy" id="400727"/>
    <lineage>
        <taxon>Eukaryota</taxon>
        <taxon>Metazoa</taxon>
        <taxon>Spiralia</taxon>
        <taxon>Lophotrochozoa</taxon>
        <taxon>Mollusca</taxon>
        <taxon>Gastropoda</taxon>
        <taxon>Caenogastropoda</taxon>
        <taxon>Architaenioglossa</taxon>
        <taxon>Ampullarioidea</taxon>
        <taxon>Ampullariidae</taxon>
        <taxon>Pomacea</taxon>
    </lineage>
</organism>
<evidence type="ECO:0000256" key="2">
    <source>
        <dbReference type="ARBA" id="ARBA00007603"/>
    </source>
</evidence>
<evidence type="ECO:0000256" key="6">
    <source>
        <dbReference type="ARBA" id="ARBA00023034"/>
    </source>
</evidence>
<dbReference type="GO" id="GO:0007030">
    <property type="term" value="P:Golgi organization"/>
    <property type="evidence" value="ECO:0007669"/>
    <property type="project" value="InterPro"/>
</dbReference>
<accession>A0A2T7NZV0</accession>
<dbReference type="GO" id="GO:0015031">
    <property type="term" value="P:protein transport"/>
    <property type="evidence" value="ECO:0007669"/>
    <property type="project" value="UniProtKB-KW"/>
</dbReference>
<dbReference type="GO" id="GO:0006891">
    <property type="term" value="P:intra-Golgi vesicle-mediated transport"/>
    <property type="evidence" value="ECO:0007669"/>
    <property type="project" value="TreeGrafter"/>
</dbReference>
<evidence type="ECO:0000259" key="11">
    <source>
        <dbReference type="Pfam" id="PF12022"/>
    </source>
</evidence>
<keyword evidence="13" id="KW-1185">Reference proteome</keyword>
<evidence type="ECO:0000313" key="12">
    <source>
        <dbReference type="EMBL" id="PVD26689.1"/>
    </source>
</evidence>
<keyword evidence="6" id="KW-0333">Golgi apparatus</keyword>
<dbReference type="EMBL" id="PZQS01000008">
    <property type="protein sequence ID" value="PVD26689.1"/>
    <property type="molecule type" value="Genomic_DNA"/>
</dbReference>
<evidence type="ECO:0000256" key="7">
    <source>
        <dbReference type="ARBA" id="ARBA00023136"/>
    </source>
</evidence>
<proteinExistence type="inferred from homology"/>
<evidence type="ECO:0000256" key="3">
    <source>
        <dbReference type="ARBA" id="ARBA00020977"/>
    </source>
</evidence>
<evidence type="ECO:0000256" key="8">
    <source>
        <dbReference type="ARBA" id="ARBA00031344"/>
    </source>
</evidence>
<feature type="region of interest" description="Disordered" evidence="9">
    <location>
        <begin position="321"/>
        <end position="363"/>
    </location>
</feature>
<feature type="domain" description="Conserved oligomeric Golgi complex subunit 2 N-terminal" evidence="10">
    <location>
        <begin position="27"/>
        <end position="90"/>
    </location>
</feature>
<name>A0A2T7NZV0_POMCA</name>
<protein>
    <recommendedName>
        <fullName evidence="3">Conserved oligomeric Golgi complex subunit 2</fullName>
    </recommendedName>
    <alternativeName>
        <fullName evidence="8">Component of oligomeric Golgi complex 2</fullName>
    </alternativeName>
</protein>
<dbReference type="STRING" id="400727.A0A2T7NZV0"/>
<dbReference type="PANTHER" id="PTHR12961:SF0">
    <property type="entry name" value="CONSERVED OLIGOMERIC GOLGI COMPLEX SUBUNIT 2"/>
    <property type="match status" value="1"/>
</dbReference>
<reference evidence="12 13" key="1">
    <citation type="submission" date="2018-04" db="EMBL/GenBank/DDBJ databases">
        <title>The genome of golden apple snail Pomacea canaliculata provides insight into stress tolerance and invasive adaptation.</title>
        <authorList>
            <person name="Liu C."/>
            <person name="Liu B."/>
            <person name="Ren Y."/>
            <person name="Zhang Y."/>
            <person name="Wang H."/>
            <person name="Li S."/>
            <person name="Jiang F."/>
            <person name="Yin L."/>
            <person name="Zhang G."/>
            <person name="Qian W."/>
            <person name="Fan W."/>
        </authorList>
    </citation>
    <scope>NUCLEOTIDE SEQUENCE [LARGE SCALE GENOMIC DNA]</scope>
    <source>
        <strain evidence="12">SZHN2017</strain>
        <tissue evidence="12">Muscle</tissue>
    </source>
</reference>
<keyword evidence="5" id="KW-0653">Protein transport</keyword>
<dbReference type="GO" id="GO:0017119">
    <property type="term" value="C:Golgi transport complex"/>
    <property type="evidence" value="ECO:0007669"/>
    <property type="project" value="TreeGrafter"/>
</dbReference>
<evidence type="ECO:0000256" key="9">
    <source>
        <dbReference type="SAM" id="MobiDB-lite"/>
    </source>
</evidence>
<dbReference type="Pfam" id="PF06148">
    <property type="entry name" value="COG2_N"/>
    <property type="match status" value="1"/>
</dbReference>
<comment type="subcellular location">
    <subcellularLocation>
        <location evidence="1">Golgi apparatus membrane</location>
        <topology evidence="1">Peripheral membrane protein</topology>
    </subcellularLocation>
</comment>
<sequence>MKENPIKLLDEEAVKGLSSTAATWFPKDFDVDKFVIDCRKKVPLETLRDDLGIYLKILKSAMIELINKDYADFVNLSTNLVGMDKAISNLTVPLGQLREEVLSVRTAMHGAMVAVEEKMKQKKEIQQKKRIANITTTLQYSLEGSFLEGLEQEDVAMLRQCLRTYALIDKIHDAENLFRQHIVKPYMEEVISESFLRSCNQGLEGMFAKVLEFVPTHCSTLRKITCPSSGFQEIAGALETALVTGLNTTTNDGLWKLQAFSTLWSGLERCWHDDVYVPALVHRFWKLTLQQLSRHTLWLDQLYEEEMEHRSQILASKPSRNTLTSSYSTSQLSSLGAGDSGSSQSPVPRSSSPQPQHHQEAVTTKQPITIGQIVFLLCDSCSLQAKLSVMYEQTVHPKILAAGLQNDAVLKECLQESMLSLEEHLPKFCAIITDEIQMQCSAFIRQVSDIPRLYRRTNREAPSKPSGYLSGMLRPLQSFCEEYSKTLEPKHHSHILNVIFSSLIDQFSEVTSEVLTSVKRMEESLKRLKKVRGSERSSSNQGLSDDDKIRQQIILDIEELGKKVEHLVLIPAPFQASPNFRVWLKRLKQK</sequence>
<feature type="domain" description="COG complex component COG2 C-terminal" evidence="11">
    <location>
        <begin position="231"/>
        <end position="557"/>
    </location>
</feature>
<dbReference type="Pfam" id="PF12022">
    <property type="entry name" value="COG2_C"/>
    <property type="match status" value="1"/>
</dbReference>
<dbReference type="OrthoDB" id="332281at2759"/>
<dbReference type="InterPro" id="IPR009316">
    <property type="entry name" value="COG2"/>
</dbReference>
<keyword evidence="7" id="KW-0472">Membrane</keyword>
<comment type="similarity">
    <text evidence="2">Belongs to the COG2 family.</text>
</comment>
<dbReference type="PANTHER" id="PTHR12961">
    <property type="entry name" value="CONSERVED OLIGOMERIC GOLGI COMPLEX COMPONENT 2"/>
    <property type="match status" value="1"/>
</dbReference>
<dbReference type="InterPro" id="IPR024602">
    <property type="entry name" value="COG_su2_N"/>
</dbReference>
<comment type="caution">
    <text evidence="12">The sequence shown here is derived from an EMBL/GenBank/DDBJ whole genome shotgun (WGS) entry which is preliminary data.</text>
</comment>
<evidence type="ECO:0000256" key="1">
    <source>
        <dbReference type="ARBA" id="ARBA00004395"/>
    </source>
</evidence>
<evidence type="ECO:0000313" key="13">
    <source>
        <dbReference type="Proteomes" id="UP000245119"/>
    </source>
</evidence>
<evidence type="ECO:0000259" key="10">
    <source>
        <dbReference type="Pfam" id="PF06148"/>
    </source>
</evidence>
<dbReference type="GO" id="GO:0000139">
    <property type="term" value="C:Golgi membrane"/>
    <property type="evidence" value="ECO:0007669"/>
    <property type="project" value="UniProtKB-SubCell"/>
</dbReference>
<evidence type="ECO:0000256" key="4">
    <source>
        <dbReference type="ARBA" id="ARBA00022448"/>
    </source>
</evidence>
<feature type="compositionally biased region" description="Low complexity" evidence="9">
    <location>
        <begin position="322"/>
        <end position="356"/>
    </location>
</feature>
<gene>
    <name evidence="12" type="ORF">C0Q70_14367</name>
</gene>
<keyword evidence="4" id="KW-0813">Transport</keyword>
<dbReference type="AlphaFoldDB" id="A0A2T7NZV0"/>
<dbReference type="InterPro" id="IPR024603">
    <property type="entry name" value="COG_complex_COG2_C"/>
</dbReference>
<dbReference type="Proteomes" id="UP000245119">
    <property type="component" value="Linkage Group LG8"/>
</dbReference>
<evidence type="ECO:0000256" key="5">
    <source>
        <dbReference type="ARBA" id="ARBA00022927"/>
    </source>
</evidence>